<dbReference type="InterPro" id="IPR045721">
    <property type="entry name" value="DUF6075"/>
</dbReference>
<dbReference type="EMBL" id="JAQMLA010000050">
    <property type="protein sequence ID" value="MDB8687818.1"/>
    <property type="molecule type" value="Genomic_DNA"/>
</dbReference>
<reference evidence="4 6" key="2">
    <citation type="submission" date="2018-08" db="EMBL/GenBank/DDBJ databases">
        <title>A genome reference for cultivated species of the human gut microbiota.</title>
        <authorList>
            <person name="Zou Y."/>
            <person name="Xue W."/>
            <person name="Luo G."/>
        </authorList>
    </citation>
    <scope>NUCLEOTIDE SEQUENCE [LARGE SCALE GENOMIC DNA]</scope>
    <source>
        <strain evidence="4 6">AF33-12</strain>
    </source>
</reference>
<organism evidence="3 5">
    <name type="scientific">Mediterraneibacter gnavus</name>
    <name type="common">Ruminococcus gnavus</name>
    <dbReference type="NCBI Taxonomy" id="33038"/>
    <lineage>
        <taxon>Bacteria</taxon>
        <taxon>Bacillati</taxon>
        <taxon>Bacillota</taxon>
        <taxon>Clostridia</taxon>
        <taxon>Lachnospirales</taxon>
        <taxon>Lachnospiraceae</taxon>
        <taxon>Mediterraneibacter</taxon>
    </lineage>
</organism>
<evidence type="ECO:0000313" key="4">
    <source>
        <dbReference type="EMBL" id="RHM75886.1"/>
    </source>
</evidence>
<dbReference type="Pfam" id="PF19552">
    <property type="entry name" value="DUF6075"/>
    <property type="match status" value="1"/>
</dbReference>
<dbReference type="RefSeq" id="WP_101878693.1">
    <property type="nucleotide sequence ID" value="NZ_CABHNE010000060.1"/>
</dbReference>
<dbReference type="Proteomes" id="UP000285610">
    <property type="component" value="Unassembled WGS sequence"/>
</dbReference>
<dbReference type="EMBL" id="JAPRBD010000019">
    <property type="protein sequence ID" value="MCZ0690692.1"/>
    <property type="molecule type" value="Genomic_DNA"/>
</dbReference>
<evidence type="ECO:0000313" key="2">
    <source>
        <dbReference type="EMBL" id="MDB8687818.1"/>
    </source>
</evidence>
<dbReference type="Proteomes" id="UP001212160">
    <property type="component" value="Unassembled WGS sequence"/>
</dbReference>
<protein>
    <submittedName>
        <fullName evidence="1">DUF6075 family protein</fullName>
    </submittedName>
</protein>
<dbReference type="EMBL" id="NIHT01000013">
    <property type="protein sequence ID" value="PLT74602.1"/>
    <property type="molecule type" value="Genomic_DNA"/>
</dbReference>
<reference evidence="2" key="4">
    <citation type="submission" date="2023-01" db="EMBL/GenBank/DDBJ databases">
        <title>Human gut microbiome strain richness.</title>
        <authorList>
            <person name="Chen-Liaw A."/>
        </authorList>
    </citation>
    <scope>NUCLEOTIDE SEQUENCE</scope>
    <source>
        <strain evidence="2">RTP21484st1_H11_RTP21484_190118</strain>
    </source>
</reference>
<name>A0A2N5PHL1_MEDGN</name>
<reference evidence="3 5" key="1">
    <citation type="journal article" date="2017" name="Genome Med.">
        <title>A novel Ruminococcus gnavus clade enriched in inflammatory bowel disease patients.</title>
        <authorList>
            <person name="Hall A.B."/>
            <person name="Yassour M."/>
            <person name="Sauk J."/>
            <person name="Garner A."/>
            <person name="Jiang X."/>
            <person name="Arthur T."/>
            <person name="Lagoudas G.K."/>
            <person name="Vatanen T."/>
            <person name="Fornelos N."/>
            <person name="Wilson R."/>
            <person name="Bertha M."/>
            <person name="Cohen M."/>
            <person name="Garber J."/>
            <person name="Khalili H."/>
            <person name="Gevers D."/>
            <person name="Ananthakrishnan A.N."/>
            <person name="Kugathasan S."/>
            <person name="Lander E.S."/>
            <person name="Blainey P."/>
            <person name="Vlamakis H."/>
            <person name="Xavier R.J."/>
            <person name="Huttenhower C."/>
        </authorList>
    </citation>
    <scope>NUCLEOTIDE SEQUENCE [LARGE SCALE GENOMIC DNA]</scope>
    <source>
        <strain evidence="3 5">RJX1125</strain>
    </source>
</reference>
<dbReference type="Proteomes" id="UP001076974">
    <property type="component" value="Unassembled WGS sequence"/>
</dbReference>
<evidence type="ECO:0000313" key="6">
    <source>
        <dbReference type="Proteomes" id="UP000285610"/>
    </source>
</evidence>
<dbReference type="EMBL" id="QRQE01000020">
    <property type="protein sequence ID" value="RHM75886.1"/>
    <property type="molecule type" value="Genomic_DNA"/>
</dbReference>
<gene>
    <name evidence="3" type="ORF">CDL23_09225</name>
    <name evidence="4" type="ORF">DWZ50_09240</name>
    <name evidence="1" type="ORF">OZZ16_12380</name>
    <name evidence="2" type="ORF">PNW85_14290</name>
</gene>
<dbReference type="AlphaFoldDB" id="A0A2N5PHL1"/>
<comment type="caution">
    <text evidence="3">The sequence shown here is derived from an EMBL/GenBank/DDBJ whole genome shotgun (WGS) entry which is preliminary data.</text>
</comment>
<proteinExistence type="predicted"/>
<sequence>MENFTALGANEITKNITFQGEMHKKFFLLYLPECRNEDVYHQALIYCLGISRDTREHVEEIYDFETGCVKTECMSAGWQTSGSLKIIRMAFNLYCNGTPTVYEKEGVEGKLKECEHYTVEDLFCCEYAPYFWQAIQLRYPEYCGM</sequence>
<evidence type="ECO:0000313" key="3">
    <source>
        <dbReference type="EMBL" id="PLT74602.1"/>
    </source>
</evidence>
<dbReference type="Proteomes" id="UP000235093">
    <property type="component" value="Unassembled WGS sequence"/>
</dbReference>
<accession>A0A2N5PHL1</accession>
<reference evidence="1" key="3">
    <citation type="submission" date="2022-11" db="EMBL/GenBank/DDBJ databases">
        <title>Temperate bacteriophages infecting mucin-degrading bacterium Ruminococcus gnavus from the human gut.</title>
        <authorList>
            <person name="Buttimer C."/>
        </authorList>
    </citation>
    <scope>NUCLEOTIDE SEQUENCE</scope>
    <source>
        <strain evidence="1">CCUG 52279</strain>
    </source>
</reference>
<evidence type="ECO:0000313" key="1">
    <source>
        <dbReference type="EMBL" id="MCZ0690692.1"/>
    </source>
</evidence>
<evidence type="ECO:0000313" key="5">
    <source>
        <dbReference type="Proteomes" id="UP000235093"/>
    </source>
</evidence>